<dbReference type="GO" id="GO:0009097">
    <property type="term" value="P:isoleucine biosynthetic process"/>
    <property type="evidence" value="ECO:0007669"/>
    <property type="project" value="UniProtKB-UniPathway"/>
</dbReference>
<dbReference type="FunFam" id="3.40.50.1220:FF:000008">
    <property type="entry name" value="Acetolactate synthase"/>
    <property type="match status" value="1"/>
</dbReference>
<dbReference type="EC" id="2.2.1.6" evidence="4 11"/>
<organism evidence="17">
    <name type="scientific">Leptocylindrus danicus</name>
    <dbReference type="NCBI Taxonomy" id="163516"/>
    <lineage>
        <taxon>Eukaryota</taxon>
        <taxon>Sar</taxon>
        <taxon>Stramenopiles</taxon>
        <taxon>Ochrophyta</taxon>
        <taxon>Bacillariophyta</taxon>
        <taxon>Coscinodiscophyceae</taxon>
        <taxon>Chaetocerotophycidae</taxon>
        <taxon>Leptocylindrales</taxon>
        <taxon>Leptocylindraceae</taxon>
        <taxon>Leptocylindrus</taxon>
    </lineage>
</organism>
<dbReference type="InterPro" id="IPR000399">
    <property type="entry name" value="TPP-bd_CS"/>
</dbReference>
<comment type="pathway">
    <text evidence="1 11">Amino-acid biosynthesis; L-isoleucine biosynthesis; L-isoleucine from 2-oxobutanoate: step 1/4.</text>
</comment>
<feature type="compositionally biased region" description="Basic and acidic residues" evidence="13">
    <location>
        <begin position="658"/>
        <end position="669"/>
    </location>
</feature>
<evidence type="ECO:0000256" key="6">
    <source>
        <dbReference type="ARBA" id="ARBA00022679"/>
    </source>
</evidence>
<dbReference type="UniPathway" id="UPA00049">
    <property type="reaction ID" value="UER00059"/>
</dbReference>
<evidence type="ECO:0000256" key="4">
    <source>
        <dbReference type="ARBA" id="ARBA00013145"/>
    </source>
</evidence>
<comment type="cofactor">
    <cofactor evidence="11">
        <name>thiamine diphosphate</name>
        <dbReference type="ChEBI" id="CHEBI:58937"/>
    </cofactor>
    <text evidence="11">Binds 1 thiamine pyrophosphate per subunit.</text>
</comment>
<feature type="domain" description="Thiamine pyrophosphate enzyme central" evidence="14">
    <location>
        <begin position="258"/>
        <end position="388"/>
    </location>
</feature>
<evidence type="ECO:0000259" key="16">
    <source>
        <dbReference type="Pfam" id="PF02776"/>
    </source>
</evidence>
<dbReference type="InterPro" id="IPR012000">
    <property type="entry name" value="Thiamin_PyroP_enz_cen_dom"/>
</dbReference>
<keyword evidence="7 11" id="KW-0479">Metal-binding</keyword>
<evidence type="ECO:0000256" key="10">
    <source>
        <dbReference type="ARBA" id="ARBA00023304"/>
    </source>
</evidence>
<dbReference type="InterPro" id="IPR045229">
    <property type="entry name" value="TPP_enz"/>
</dbReference>
<gene>
    <name evidence="17" type="primary">ilvB</name>
</gene>
<accession>A0A023HBX0</accession>
<dbReference type="CDD" id="cd07035">
    <property type="entry name" value="TPP_PYR_POX_like"/>
    <property type="match status" value="1"/>
</dbReference>
<dbReference type="GO" id="GO:0030976">
    <property type="term" value="F:thiamine pyrophosphate binding"/>
    <property type="evidence" value="ECO:0007669"/>
    <property type="project" value="UniProtKB-UniRule"/>
</dbReference>
<dbReference type="InterPro" id="IPR039368">
    <property type="entry name" value="AHAS_TPP"/>
</dbReference>
<dbReference type="GeneID" id="19740402"/>
<dbReference type="Pfam" id="PF02776">
    <property type="entry name" value="TPP_enzyme_N"/>
    <property type="match status" value="1"/>
</dbReference>
<dbReference type="GO" id="GO:0003984">
    <property type="term" value="F:acetolactate synthase activity"/>
    <property type="evidence" value="ECO:0007669"/>
    <property type="project" value="UniProtKB-EC"/>
</dbReference>
<evidence type="ECO:0000256" key="11">
    <source>
        <dbReference type="RuleBase" id="RU003591"/>
    </source>
</evidence>
<dbReference type="FunFam" id="3.40.50.970:FF:000007">
    <property type="entry name" value="Acetolactate synthase"/>
    <property type="match status" value="1"/>
</dbReference>
<dbReference type="CDD" id="cd02015">
    <property type="entry name" value="TPP_AHAS"/>
    <property type="match status" value="1"/>
</dbReference>
<keyword evidence="17" id="KW-0150">Chloroplast</keyword>
<protein>
    <recommendedName>
        <fullName evidence="4 11">Acetolactate synthase</fullName>
        <ecNumber evidence="4 11">2.2.1.6</ecNumber>
    </recommendedName>
</protein>
<dbReference type="Pfam" id="PF02775">
    <property type="entry name" value="TPP_enzyme_C"/>
    <property type="match status" value="1"/>
</dbReference>
<dbReference type="Pfam" id="PF00205">
    <property type="entry name" value="TPP_enzyme_M"/>
    <property type="match status" value="1"/>
</dbReference>
<evidence type="ECO:0000256" key="7">
    <source>
        <dbReference type="ARBA" id="ARBA00022723"/>
    </source>
</evidence>
<evidence type="ECO:0000256" key="2">
    <source>
        <dbReference type="ARBA" id="ARBA00005025"/>
    </source>
</evidence>
<dbReference type="RefSeq" id="YP_009029347.1">
    <property type="nucleotide sequence ID" value="NC_024084.1"/>
</dbReference>
<dbReference type="GO" id="GO:0000287">
    <property type="term" value="F:magnesium ion binding"/>
    <property type="evidence" value="ECO:0007669"/>
    <property type="project" value="UniProtKB-UniRule"/>
</dbReference>
<feature type="domain" description="Thiamine pyrophosphate enzyme TPP-binding" evidence="15">
    <location>
        <begin position="454"/>
        <end position="601"/>
    </location>
</feature>
<feature type="coiled-coil region" evidence="12">
    <location>
        <begin position="25"/>
        <end position="56"/>
    </location>
</feature>
<feature type="domain" description="Thiamine pyrophosphate enzyme N-terminal TPP-binding" evidence="16">
    <location>
        <begin position="60"/>
        <end position="177"/>
    </location>
</feature>
<keyword evidence="8 11" id="KW-0460">Magnesium</keyword>
<proteinExistence type="inferred from homology"/>
<keyword evidence="5 11" id="KW-0028">Amino-acid biosynthesis</keyword>
<evidence type="ECO:0000256" key="1">
    <source>
        <dbReference type="ARBA" id="ARBA00004974"/>
    </source>
</evidence>
<dbReference type="GO" id="GO:0050660">
    <property type="term" value="F:flavin adenine dinucleotide binding"/>
    <property type="evidence" value="ECO:0007669"/>
    <property type="project" value="InterPro"/>
</dbReference>
<dbReference type="EMBL" id="KC509524">
    <property type="protein sequence ID" value="AGH28878.1"/>
    <property type="molecule type" value="Genomic_DNA"/>
</dbReference>
<dbReference type="InterPro" id="IPR012001">
    <property type="entry name" value="Thiamin_PyroP_enz_TPP-bd_dom"/>
</dbReference>
<evidence type="ECO:0000256" key="12">
    <source>
        <dbReference type="SAM" id="Coils"/>
    </source>
</evidence>
<evidence type="ECO:0000259" key="14">
    <source>
        <dbReference type="Pfam" id="PF00205"/>
    </source>
</evidence>
<dbReference type="InterPro" id="IPR012846">
    <property type="entry name" value="Acetolactate_synth_lsu"/>
</dbReference>
<keyword evidence="9 11" id="KW-0786">Thiamine pyrophosphate</keyword>
<dbReference type="GO" id="GO:0009099">
    <property type="term" value="P:L-valine biosynthetic process"/>
    <property type="evidence" value="ECO:0007669"/>
    <property type="project" value="UniProtKB-UniPathway"/>
</dbReference>
<comment type="catalytic activity">
    <reaction evidence="11">
        <text>2 pyruvate + H(+) = (2S)-2-acetolactate + CO2</text>
        <dbReference type="Rhea" id="RHEA:25249"/>
        <dbReference type="ChEBI" id="CHEBI:15361"/>
        <dbReference type="ChEBI" id="CHEBI:15378"/>
        <dbReference type="ChEBI" id="CHEBI:16526"/>
        <dbReference type="ChEBI" id="CHEBI:58476"/>
        <dbReference type="EC" id="2.2.1.6"/>
    </reaction>
</comment>
<dbReference type="Gene3D" id="3.40.50.970">
    <property type="match status" value="2"/>
</dbReference>
<feature type="region of interest" description="Disordered" evidence="13">
    <location>
        <begin position="647"/>
        <end position="686"/>
    </location>
</feature>
<comment type="cofactor">
    <cofactor evidence="11">
        <name>Mg(2+)</name>
        <dbReference type="ChEBI" id="CHEBI:18420"/>
    </cofactor>
    <text evidence="11">Binds 1 Mg(2+) ion per subunit.</text>
</comment>
<dbReference type="NCBIfam" id="TIGR00118">
    <property type="entry name" value="acolac_lg"/>
    <property type="match status" value="1"/>
</dbReference>
<dbReference type="SUPFAM" id="SSF52518">
    <property type="entry name" value="Thiamin diphosphate-binding fold (THDP-binding)"/>
    <property type="match status" value="2"/>
</dbReference>
<evidence type="ECO:0000313" key="17">
    <source>
        <dbReference type="EMBL" id="AGH28878.1"/>
    </source>
</evidence>
<evidence type="ECO:0000256" key="5">
    <source>
        <dbReference type="ARBA" id="ARBA00022605"/>
    </source>
</evidence>
<evidence type="ECO:0000256" key="13">
    <source>
        <dbReference type="SAM" id="MobiDB-lite"/>
    </source>
</evidence>
<keyword evidence="10 11" id="KW-0100">Branched-chain amino acid biosynthesis</keyword>
<keyword evidence="6 11" id="KW-0808">Transferase</keyword>
<dbReference type="InterPro" id="IPR029035">
    <property type="entry name" value="DHS-like_NAD/FAD-binding_dom"/>
</dbReference>
<evidence type="ECO:0000256" key="9">
    <source>
        <dbReference type="ARBA" id="ARBA00023052"/>
    </source>
</evidence>
<dbReference type="Gene3D" id="3.40.50.1220">
    <property type="entry name" value="TPP-binding domain"/>
    <property type="match status" value="1"/>
</dbReference>
<dbReference type="PANTHER" id="PTHR18968">
    <property type="entry name" value="THIAMINE PYROPHOSPHATE ENZYMES"/>
    <property type="match status" value="1"/>
</dbReference>
<dbReference type="AlphaFoldDB" id="A0A023HBX0"/>
<name>A0A023HBX0_9STRA</name>
<dbReference type="SUPFAM" id="SSF52467">
    <property type="entry name" value="DHS-like NAD/FAD-binding domain"/>
    <property type="match status" value="1"/>
</dbReference>
<keyword evidence="12" id="KW-0175">Coiled coil</keyword>
<dbReference type="InterPro" id="IPR011766">
    <property type="entry name" value="TPP_enzyme_TPP-bd"/>
</dbReference>
<dbReference type="PROSITE" id="PS00187">
    <property type="entry name" value="TPP_ENZYMES"/>
    <property type="match status" value="1"/>
</dbReference>
<keyword evidence="17" id="KW-0934">Plastid</keyword>
<comment type="similarity">
    <text evidence="3 11">Belongs to the TPP enzyme family.</text>
</comment>
<evidence type="ECO:0000256" key="3">
    <source>
        <dbReference type="ARBA" id="ARBA00007812"/>
    </source>
</evidence>
<dbReference type="InterPro" id="IPR029061">
    <property type="entry name" value="THDP-binding"/>
</dbReference>
<geneLocation type="chloroplast" evidence="17"/>
<dbReference type="GO" id="GO:0005948">
    <property type="term" value="C:acetolactate synthase complex"/>
    <property type="evidence" value="ECO:0007669"/>
    <property type="project" value="TreeGrafter"/>
</dbReference>
<dbReference type="UniPathway" id="UPA00047">
    <property type="reaction ID" value="UER00055"/>
</dbReference>
<sequence length="686" mass="77350">MVYKLKPIERKAGHYRTEFEKIFKQEDLKAEQKAVEEEIKNNRKRTEAEKQAEAEKQLQNGAYALLDTLVQNGTRYIFGYPGGAILPIYDELYFWEQQKLVTHILTRHEQGAIHAADAYARVTGQVGVCFATSGPGATNLITGIANAHIDSVPLIVITGQVGRSFLGTDAFQETDIFGITLPIVKHSYKVLDPNDLCRIVSEAFYLAQNGRPGPILIDIPKDVGSEKLPDYFPITQKEMLDFHGYRFQYHTSKDSIMEILEVMKLANRPLLYIGGGAVTANAHKELFQLSDTYSLPVTTTLMGKGVITERYKYSVGMLGMHGTAYANFAISECDLLVAIGARFDDRVTGKLDAFACAATIIQIDIDPAEIGKNKIVDLSIVGDIKQIFYEIFKESRKETEEYKISTKRKSWLRGVQKWKRTYPLIVPRIIDKLSPQYVINTIGNQYLHAVFTTDVGQHQMWSAQFLHCGPRRWASSAGLGTMGYGLPAAIGAQIAYPTHPVICITGDSSIQMCIQELGTVAQYNLPIRIMIMNNHWQGMVRQWQESFYENRYSHSSMDQGQPDFVALANSYGIKGVNVENETQLHAALYEYRYYPYPILFDILITENENCYPMVSPGKTNAVMKGVHYQQAELEMVERLTNNEVRLELELEQDPETETETKASVDESVKMDTNSNADSPEEKTKKL</sequence>
<evidence type="ECO:0000259" key="15">
    <source>
        <dbReference type="Pfam" id="PF02775"/>
    </source>
</evidence>
<evidence type="ECO:0000256" key="8">
    <source>
        <dbReference type="ARBA" id="ARBA00022842"/>
    </source>
</evidence>
<reference evidence="17" key="1">
    <citation type="journal article" date="2014" name="Genome Biol. Evol.">
        <title>Serial gene losses and foreign DNA underlie size and sequence variation in the plastid genomes of diatoms.</title>
        <authorList>
            <person name="Ruck E.C."/>
            <person name="Nakov T."/>
            <person name="Jansen R.K."/>
            <person name="Theriot E.C."/>
            <person name="Alverson A.J."/>
        </authorList>
    </citation>
    <scope>NUCLEOTIDE SEQUENCE</scope>
    <source>
        <strain evidence="17">Ccmp1856</strain>
    </source>
</reference>
<dbReference type="PANTHER" id="PTHR18968:SF13">
    <property type="entry name" value="ACETOLACTATE SYNTHASE CATALYTIC SUBUNIT, MITOCHONDRIAL"/>
    <property type="match status" value="1"/>
</dbReference>
<comment type="pathway">
    <text evidence="2 11">Amino-acid biosynthesis; L-valine biosynthesis; L-valine from pyruvate: step 1/4.</text>
</comment>